<feature type="transmembrane region" description="Helical" evidence="1">
    <location>
        <begin position="63"/>
        <end position="81"/>
    </location>
</feature>
<keyword evidence="1" id="KW-0812">Transmembrane</keyword>
<protein>
    <submittedName>
        <fullName evidence="2">DUF2306 domain-containing protein</fullName>
    </submittedName>
</protein>
<dbReference type="InterPro" id="IPR018750">
    <property type="entry name" value="DUF2306_membrane"/>
</dbReference>
<accession>A0ABV6R663</accession>
<dbReference type="Proteomes" id="UP001589793">
    <property type="component" value="Unassembled WGS sequence"/>
</dbReference>
<feature type="transmembrane region" description="Helical" evidence="1">
    <location>
        <begin position="125"/>
        <end position="146"/>
    </location>
</feature>
<dbReference type="Pfam" id="PF10067">
    <property type="entry name" value="DUF2306"/>
    <property type="match status" value="1"/>
</dbReference>
<evidence type="ECO:0000313" key="3">
    <source>
        <dbReference type="Proteomes" id="UP001589793"/>
    </source>
</evidence>
<sequence>MDAFTPLIALHALCALFVILLGPVQILRPRRDRAHRRLGTAWVAVMVVTCLTSLGIHPDGFNALHVLAIWTLVCMVIAVVAIRRRNVGTHRGFMVGSYIGTLIAFGFAVLAPGRAIMGLLRQDPLVALAALAATVAVIGAGLLLALREPPVADAREV</sequence>
<proteinExistence type="predicted"/>
<comment type="caution">
    <text evidence="2">The sequence shown here is derived from an EMBL/GenBank/DDBJ whole genome shotgun (WGS) entry which is preliminary data.</text>
</comment>
<feature type="transmembrane region" description="Helical" evidence="1">
    <location>
        <begin position="39"/>
        <end position="57"/>
    </location>
</feature>
<organism evidence="2 3">
    <name type="scientific">Brachybacterium hainanense</name>
    <dbReference type="NCBI Taxonomy" id="1541174"/>
    <lineage>
        <taxon>Bacteria</taxon>
        <taxon>Bacillati</taxon>
        <taxon>Actinomycetota</taxon>
        <taxon>Actinomycetes</taxon>
        <taxon>Micrococcales</taxon>
        <taxon>Dermabacteraceae</taxon>
        <taxon>Brachybacterium</taxon>
    </lineage>
</organism>
<dbReference type="EMBL" id="JBHLSV010000001">
    <property type="protein sequence ID" value="MFC0672469.1"/>
    <property type="molecule type" value="Genomic_DNA"/>
</dbReference>
<keyword evidence="1" id="KW-0472">Membrane</keyword>
<feature type="transmembrane region" description="Helical" evidence="1">
    <location>
        <begin position="6"/>
        <end position="27"/>
    </location>
</feature>
<keyword evidence="3" id="KW-1185">Reference proteome</keyword>
<name>A0ABV6R663_9MICO</name>
<dbReference type="RefSeq" id="WP_376977277.1">
    <property type="nucleotide sequence ID" value="NZ_JBHLSV010000001.1"/>
</dbReference>
<evidence type="ECO:0000256" key="1">
    <source>
        <dbReference type="SAM" id="Phobius"/>
    </source>
</evidence>
<feature type="transmembrane region" description="Helical" evidence="1">
    <location>
        <begin position="93"/>
        <end position="113"/>
    </location>
</feature>
<reference evidence="2 3" key="1">
    <citation type="submission" date="2024-09" db="EMBL/GenBank/DDBJ databases">
        <authorList>
            <person name="Sun Q."/>
            <person name="Mori K."/>
        </authorList>
    </citation>
    <scope>NUCLEOTIDE SEQUENCE [LARGE SCALE GENOMIC DNA]</scope>
    <source>
        <strain evidence="2 3">CICC 10874</strain>
    </source>
</reference>
<evidence type="ECO:0000313" key="2">
    <source>
        <dbReference type="EMBL" id="MFC0672469.1"/>
    </source>
</evidence>
<keyword evidence="1" id="KW-1133">Transmembrane helix</keyword>
<gene>
    <name evidence="2" type="ORF">ACFFF6_00710</name>
</gene>